<dbReference type="EMBL" id="DMVW01000023">
    <property type="protein sequence ID" value="HAR50620.1"/>
    <property type="molecule type" value="Genomic_DNA"/>
</dbReference>
<dbReference type="PANTHER" id="PTHR43133:SF62">
    <property type="entry name" value="RNA POLYMERASE SIGMA FACTOR SIGZ"/>
    <property type="match status" value="1"/>
</dbReference>
<dbReference type="NCBIfam" id="TIGR02937">
    <property type="entry name" value="sigma70-ECF"/>
    <property type="match status" value="1"/>
</dbReference>
<dbReference type="SUPFAM" id="SSF88946">
    <property type="entry name" value="Sigma2 domain of RNA polymerase sigma factors"/>
    <property type="match status" value="1"/>
</dbReference>
<keyword evidence="2 6" id="KW-0805">Transcription regulation</keyword>
<name>A0A348W7V8_9RHOB</name>
<dbReference type="InterPro" id="IPR036388">
    <property type="entry name" value="WH-like_DNA-bd_sf"/>
</dbReference>
<evidence type="ECO:0000313" key="9">
    <source>
        <dbReference type="EMBL" id="HAR50620.1"/>
    </source>
</evidence>
<keyword evidence="5 6" id="KW-0804">Transcription</keyword>
<dbReference type="InterPro" id="IPR000838">
    <property type="entry name" value="RNA_pol_sigma70_ECF_CS"/>
</dbReference>
<protein>
    <recommendedName>
        <fullName evidence="6">RNA polymerase sigma factor</fullName>
    </recommendedName>
</protein>
<dbReference type="Pfam" id="PF08281">
    <property type="entry name" value="Sigma70_r4_2"/>
    <property type="match status" value="1"/>
</dbReference>
<comment type="caution">
    <text evidence="9">The sequence shown here is derived from an EMBL/GenBank/DDBJ whole genome shotgun (WGS) entry which is preliminary data.</text>
</comment>
<dbReference type="Pfam" id="PF04542">
    <property type="entry name" value="Sigma70_r2"/>
    <property type="match status" value="1"/>
</dbReference>
<dbReference type="InterPro" id="IPR014284">
    <property type="entry name" value="RNA_pol_sigma-70_dom"/>
</dbReference>
<dbReference type="GO" id="GO:0016987">
    <property type="term" value="F:sigma factor activity"/>
    <property type="evidence" value="ECO:0007669"/>
    <property type="project" value="UniProtKB-KW"/>
</dbReference>
<dbReference type="Gene3D" id="1.10.10.10">
    <property type="entry name" value="Winged helix-like DNA-binding domain superfamily/Winged helix DNA-binding domain"/>
    <property type="match status" value="1"/>
</dbReference>
<evidence type="ECO:0000256" key="2">
    <source>
        <dbReference type="ARBA" id="ARBA00023015"/>
    </source>
</evidence>
<dbReference type="GO" id="GO:0003677">
    <property type="term" value="F:DNA binding"/>
    <property type="evidence" value="ECO:0007669"/>
    <property type="project" value="UniProtKB-KW"/>
</dbReference>
<keyword evidence="3 6" id="KW-0731">Sigma factor</keyword>
<dbReference type="InterPro" id="IPR039425">
    <property type="entry name" value="RNA_pol_sigma-70-like"/>
</dbReference>
<dbReference type="InterPro" id="IPR007627">
    <property type="entry name" value="RNA_pol_sigma70_r2"/>
</dbReference>
<accession>A0A348W7V8</accession>
<evidence type="ECO:0000256" key="3">
    <source>
        <dbReference type="ARBA" id="ARBA00023082"/>
    </source>
</evidence>
<dbReference type="InterPro" id="IPR013324">
    <property type="entry name" value="RNA_pol_sigma_r3/r4-like"/>
</dbReference>
<proteinExistence type="inferred from homology"/>
<dbReference type="AlphaFoldDB" id="A0A348W7V8"/>
<dbReference type="InterPro" id="IPR013325">
    <property type="entry name" value="RNA_pol_sigma_r2"/>
</dbReference>
<evidence type="ECO:0000256" key="5">
    <source>
        <dbReference type="ARBA" id="ARBA00023163"/>
    </source>
</evidence>
<sequence length="182" mass="20496">MTDHTHIEGLLGRVALADRTAFGELYRLTSAKLFAVCLRVLKDRGEAEEVLQESFVKIWRGAGRYQSNGLSPMTWLITVARNAAIDRLRRRQSRPEQSVDVTRIVFADPTPGPEARVIAGSETGVIMACFGELEPSRAEAVRRAYLDGESYDDLAGRFDVPLNTMRTWLRRSLLKLKECLSR</sequence>
<organism evidence="9 10">
    <name type="scientific">Roseovarius nubinhibens</name>
    <dbReference type="NCBI Taxonomy" id="314263"/>
    <lineage>
        <taxon>Bacteria</taxon>
        <taxon>Pseudomonadati</taxon>
        <taxon>Pseudomonadota</taxon>
        <taxon>Alphaproteobacteria</taxon>
        <taxon>Rhodobacterales</taxon>
        <taxon>Roseobacteraceae</taxon>
        <taxon>Roseovarius</taxon>
    </lineage>
</organism>
<gene>
    <name evidence="9" type="ORF">DCS45_01925</name>
</gene>
<feature type="domain" description="RNA polymerase sigma-70 region 2" evidence="7">
    <location>
        <begin position="25"/>
        <end position="93"/>
    </location>
</feature>
<evidence type="ECO:0000256" key="6">
    <source>
        <dbReference type="RuleBase" id="RU000716"/>
    </source>
</evidence>
<dbReference type="Proteomes" id="UP000264719">
    <property type="component" value="Unassembled WGS sequence"/>
</dbReference>
<evidence type="ECO:0000313" key="10">
    <source>
        <dbReference type="Proteomes" id="UP000264719"/>
    </source>
</evidence>
<keyword evidence="4 6" id="KW-0238">DNA-binding</keyword>
<reference evidence="9 10" key="1">
    <citation type="journal article" date="2018" name="Nat. Biotechnol.">
        <title>A standardized bacterial taxonomy based on genome phylogeny substantially revises the tree of life.</title>
        <authorList>
            <person name="Parks D.H."/>
            <person name="Chuvochina M."/>
            <person name="Waite D.W."/>
            <person name="Rinke C."/>
            <person name="Skarshewski A."/>
            <person name="Chaumeil P.A."/>
            <person name="Hugenholtz P."/>
        </authorList>
    </citation>
    <scope>NUCLEOTIDE SEQUENCE [LARGE SCALE GENOMIC DNA]</scope>
    <source>
        <strain evidence="9">UBA9169</strain>
    </source>
</reference>
<dbReference type="SUPFAM" id="SSF88659">
    <property type="entry name" value="Sigma3 and sigma4 domains of RNA polymerase sigma factors"/>
    <property type="match status" value="1"/>
</dbReference>
<dbReference type="GO" id="GO:0006352">
    <property type="term" value="P:DNA-templated transcription initiation"/>
    <property type="evidence" value="ECO:0007669"/>
    <property type="project" value="InterPro"/>
</dbReference>
<dbReference type="PROSITE" id="PS01063">
    <property type="entry name" value="SIGMA70_ECF"/>
    <property type="match status" value="1"/>
</dbReference>
<evidence type="ECO:0000256" key="4">
    <source>
        <dbReference type="ARBA" id="ARBA00023125"/>
    </source>
</evidence>
<evidence type="ECO:0000259" key="8">
    <source>
        <dbReference type="Pfam" id="PF08281"/>
    </source>
</evidence>
<dbReference type="PANTHER" id="PTHR43133">
    <property type="entry name" value="RNA POLYMERASE ECF-TYPE SIGMA FACTO"/>
    <property type="match status" value="1"/>
</dbReference>
<dbReference type="InterPro" id="IPR013249">
    <property type="entry name" value="RNA_pol_sigma70_r4_t2"/>
</dbReference>
<dbReference type="Gene3D" id="1.10.1740.10">
    <property type="match status" value="1"/>
</dbReference>
<feature type="domain" description="RNA polymerase sigma factor 70 region 4 type 2" evidence="8">
    <location>
        <begin position="126"/>
        <end position="176"/>
    </location>
</feature>
<evidence type="ECO:0000256" key="1">
    <source>
        <dbReference type="ARBA" id="ARBA00010641"/>
    </source>
</evidence>
<evidence type="ECO:0000259" key="7">
    <source>
        <dbReference type="Pfam" id="PF04542"/>
    </source>
</evidence>
<dbReference type="RefSeq" id="WP_009812103.1">
    <property type="nucleotide sequence ID" value="NZ_CAXAXR010000004.1"/>
</dbReference>
<comment type="similarity">
    <text evidence="1 6">Belongs to the sigma-70 factor family. ECF subfamily.</text>
</comment>